<dbReference type="InterPro" id="IPR011129">
    <property type="entry name" value="CSD"/>
</dbReference>
<proteinExistence type="predicted"/>
<protein>
    <submittedName>
        <fullName evidence="2">Cold shock protein of CSP family =&gt; dimer</fullName>
    </submittedName>
</protein>
<dbReference type="PRINTS" id="PR00050">
    <property type="entry name" value="COLDSHOCK"/>
</dbReference>
<dbReference type="SMART" id="SM00357">
    <property type="entry name" value="CSP"/>
    <property type="match status" value="2"/>
</dbReference>
<dbReference type="PROSITE" id="PS51857">
    <property type="entry name" value="CSD_2"/>
    <property type="match status" value="2"/>
</dbReference>
<evidence type="ECO:0000259" key="1">
    <source>
        <dbReference type="PROSITE" id="PS51857"/>
    </source>
</evidence>
<name>A0A3B0SZ99_9ZZZZ</name>
<accession>A0A3B0SZ99</accession>
<organism evidence="2">
    <name type="scientific">hydrothermal vent metagenome</name>
    <dbReference type="NCBI Taxonomy" id="652676"/>
    <lineage>
        <taxon>unclassified sequences</taxon>
        <taxon>metagenomes</taxon>
        <taxon>ecological metagenomes</taxon>
    </lineage>
</organism>
<evidence type="ECO:0000313" key="2">
    <source>
        <dbReference type="EMBL" id="VAW07542.1"/>
    </source>
</evidence>
<dbReference type="PANTHER" id="PTHR11544">
    <property type="entry name" value="COLD SHOCK DOMAIN CONTAINING PROTEINS"/>
    <property type="match status" value="1"/>
</dbReference>
<feature type="domain" description="CSD" evidence="1">
    <location>
        <begin position="23"/>
        <end position="90"/>
    </location>
</feature>
<dbReference type="AlphaFoldDB" id="A0A3B0SZ99"/>
<dbReference type="InterPro" id="IPR002059">
    <property type="entry name" value="CSP_DNA-bd"/>
</dbReference>
<feature type="domain" description="CSD" evidence="1">
    <location>
        <begin position="114"/>
        <end position="179"/>
    </location>
</feature>
<sequence>MDEQVASTPDIDQPQDEEEETFTLKGIVKWFDPTKGYGFIVPDNPDGQGDVLIHSSCLKAAGRETAREGATIECEVIRRNKGLQALKLLDIDESTATPLLAQTPIISQTPAGDFARAEVKWFNRAKGFGFLTRGEGTSDIFIHMETVRNCGMGELVPGQRVQVSFGEGRKGLLAVEIRPDPDN</sequence>
<dbReference type="SUPFAM" id="SSF50249">
    <property type="entry name" value="Nucleic acid-binding proteins"/>
    <property type="match status" value="2"/>
</dbReference>
<dbReference type="EMBL" id="UOEH01000588">
    <property type="protein sequence ID" value="VAW07542.1"/>
    <property type="molecule type" value="Genomic_DNA"/>
</dbReference>
<reference evidence="2" key="1">
    <citation type="submission" date="2018-06" db="EMBL/GenBank/DDBJ databases">
        <authorList>
            <person name="Zhirakovskaya E."/>
        </authorList>
    </citation>
    <scope>NUCLEOTIDE SEQUENCE</scope>
</reference>
<dbReference type="InterPro" id="IPR050181">
    <property type="entry name" value="Cold_shock_domain"/>
</dbReference>
<gene>
    <name evidence="2" type="ORF">MNBD_ALPHA05-1129</name>
</gene>
<dbReference type="InterPro" id="IPR012340">
    <property type="entry name" value="NA-bd_OB-fold"/>
</dbReference>
<dbReference type="Pfam" id="PF00313">
    <property type="entry name" value="CSD"/>
    <property type="match status" value="2"/>
</dbReference>
<dbReference type="Gene3D" id="2.40.50.140">
    <property type="entry name" value="Nucleic acid-binding proteins"/>
    <property type="match status" value="2"/>
</dbReference>
<dbReference type="CDD" id="cd04458">
    <property type="entry name" value="CSP_CDS"/>
    <property type="match status" value="2"/>
</dbReference>
<dbReference type="GO" id="GO:0003676">
    <property type="term" value="F:nucleic acid binding"/>
    <property type="evidence" value="ECO:0007669"/>
    <property type="project" value="InterPro"/>
</dbReference>